<dbReference type="Proteomes" id="UP000808906">
    <property type="component" value="Unassembled WGS sequence"/>
</dbReference>
<dbReference type="PANTHER" id="PTHR46796:SF15">
    <property type="entry name" value="BLL1074 PROTEIN"/>
    <property type="match status" value="1"/>
</dbReference>
<evidence type="ECO:0000313" key="12">
    <source>
        <dbReference type="Proteomes" id="UP000603463"/>
    </source>
</evidence>
<dbReference type="RefSeq" id="WP_005517182.1">
    <property type="nucleotide sequence ID" value="NZ_AP024187.1"/>
</dbReference>
<dbReference type="AlphaFoldDB" id="A0A9Q2UTH8"/>
<feature type="region of interest" description="Disordered" evidence="4">
    <location>
        <begin position="218"/>
        <end position="242"/>
    </location>
</feature>
<dbReference type="EMBL" id="LWIC01000003">
    <property type="protein sequence ID" value="ORM28211.1"/>
    <property type="molecule type" value="Genomic_DNA"/>
</dbReference>
<dbReference type="EMBL" id="WUXR01000006">
    <property type="protein sequence ID" value="MBM4566540.1"/>
    <property type="molecule type" value="Genomic_DNA"/>
</dbReference>
<sequence>MYSERPSHAVPGATVWHTVRSSDGTVLPDGCMDLVWRDGAVLVAGPDTGPFTVTASPQPGVGVRFPPGLLPHLLGVPAAHLRDQRVPLDDVVGRRPAAALSALDPTGAADAFETFAVRRLADVGLPDHAVTVAARLLGTGVPVAGVAEATGLSARALHRLGNRSFGYGPKTLAGILRLARARELAGQGLPSAAVAAECGYVDQGHLIRESRRITGRPFGELRQDGRAANRSTPLPSGSVTVA</sequence>
<dbReference type="PROSITE" id="PS01124">
    <property type="entry name" value="HTH_ARAC_FAMILY_2"/>
    <property type="match status" value="1"/>
</dbReference>
<keyword evidence="1" id="KW-0805">Transcription regulation</keyword>
<evidence type="ECO:0000256" key="4">
    <source>
        <dbReference type="SAM" id="MobiDB-lite"/>
    </source>
</evidence>
<evidence type="ECO:0000256" key="1">
    <source>
        <dbReference type="ARBA" id="ARBA00023015"/>
    </source>
</evidence>
<reference evidence="6" key="2">
    <citation type="submission" date="2019-11" db="EMBL/GenBank/DDBJ databases">
        <title>Spread of Macrolides and rifampicin resistant Rhodococcus equi in clinical isolates in the USA.</title>
        <authorList>
            <person name="Alvarez-Narvaez S."/>
            <person name="Huber L."/>
            <person name="Cohen N.D."/>
            <person name="Slovis N."/>
            <person name="Greiter M."/>
            <person name="Giguere S."/>
            <person name="Hart K."/>
        </authorList>
    </citation>
    <scope>NUCLEOTIDE SEQUENCE</scope>
    <source>
        <strain evidence="6">Lh_17</strain>
        <strain evidence="7">Lh_38</strain>
    </source>
</reference>
<name>A0A9Q2UTH8_RHOHA</name>
<keyword evidence="3" id="KW-0804">Transcription</keyword>
<dbReference type="InterPro" id="IPR046532">
    <property type="entry name" value="DUF6597"/>
</dbReference>
<proteinExistence type="predicted"/>
<dbReference type="Proteomes" id="UP000738270">
    <property type="component" value="Unassembled WGS sequence"/>
</dbReference>
<dbReference type="InterPro" id="IPR050204">
    <property type="entry name" value="AraC_XylS_family_regulators"/>
</dbReference>
<evidence type="ECO:0000256" key="2">
    <source>
        <dbReference type="ARBA" id="ARBA00023125"/>
    </source>
</evidence>
<evidence type="ECO:0000313" key="10">
    <source>
        <dbReference type="EMBL" id="ORM28211.1"/>
    </source>
</evidence>
<dbReference type="SMART" id="SM00342">
    <property type="entry name" value="HTH_ARAC"/>
    <property type="match status" value="1"/>
</dbReference>
<reference evidence="8" key="3">
    <citation type="journal article" date="2020" name="Environ. Microbiol.">
        <title>The novel and transferable erm(51) gene confers Macrolides, Lincosamides, and Streptogramins B (MLSB) resistance to clonal Rhodococcus equi in the environment.</title>
        <authorList>
            <person name="Huber L."/>
            <person name="Giguere S."/>
            <person name="Slovis N.M."/>
            <person name="Alvarez-Narvaez S."/>
            <person name="Hart K.A."/>
            <person name="Greiter M."/>
            <person name="Morris E.R.A."/>
            <person name="Cohen N.D."/>
        </authorList>
    </citation>
    <scope>NUCLEOTIDE SEQUENCE</scope>
    <source>
        <strain evidence="8">Lh_116_1</strain>
        <strain evidence="9">Lh_16_1</strain>
    </source>
</reference>
<evidence type="ECO:0000259" key="5">
    <source>
        <dbReference type="PROSITE" id="PS01124"/>
    </source>
</evidence>
<dbReference type="Proteomes" id="UP000193518">
    <property type="component" value="Unassembled WGS sequence"/>
</dbReference>
<evidence type="ECO:0000313" key="7">
    <source>
        <dbReference type="EMBL" id="MBM4629358.1"/>
    </source>
</evidence>
<keyword evidence="2" id="KW-0238">DNA-binding</keyword>
<feature type="domain" description="HTH araC/xylS-type" evidence="5">
    <location>
        <begin position="127"/>
        <end position="224"/>
    </location>
</feature>
<dbReference type="InterPro" id="IPR018060">
    <property type="entry name" value="HTH_AraC"/>
</dbReference>
<evidence type="ECO:0000313" key="8">
    <source>
        <dbReference type="EMBL" id="NKT79368.1"/>
    </source>
</evidence>
<gene>
    <name evidence="10" type="ORF">A5N68_08735</name>
    <name evidence="6" type="ORF">GS441_14135</name>
    <name evidence="7" type="ORF">GS453_21920</name>
    <name evidence="8" type="ORF">GS882_14770</name>
    <name evidence="9" type="ORF">GS947_10340</name>
</gene>
<dbReference type="Pfam" id="PF12833">
    <property type="entry name" value="HTH_18"/>
    <property type="match status" value="1"/>
</dbReference>
<dbReference type="EMBL" id="WVDC01000004">
    <property type="protein sequence ID" value="NKW42000.1"/>
    <property type="molecule type" value="Genomic_DNA"/>
</dbReference>
<evidence type="ECO:0000256" key="3">
    <source>
        <dbReference type="ARBA" id="ARBA00023163"/>
    </source>
</evidence>
<organism evidence="8 12">
    <name type="scientific">Rhodococcus hoagii</name>
    <name type="common">Corynebacterium equii</name>
    <dbReference type="NCBI Taxonomy" id="43767"/>
    <lineage>
        <taxon>Bacteria</taxon>
        <taxon>Bacillati</taxon>
        <taxon>Actinomycetota</taxon>
        <taxon>Actinomycetes</taxon>
        <taxon>Mycobacteriales</taxon>
        <taxon>Nocardiaceae</taxon>
        <taxon>Prescottella</taxon>
    </lineage>
</organism>
<dbReference type="Pfam" id="PF20240">
    <property type="entry name" value="DUF6597"/>
    <property type="match status" value="1"/>
</dbReference>
<dbReference type="EMBL" id="WVBC01000030">
    <property type="protein sequence ID" value="NKT79368.1"/>
    <property type="molecule type" value="Genomic_DNA"/>
</dbReference>
<dbReference type="Proteomes" id="UP000603463">
    <property type="component" value="Unassembled WGS sequence"/>
</dbReference>
<dbReference type="GO" id="GO:0003700">
    <property type="term" value="F:DNA-binding transcription factor activity"/>
    <property type="evidence" value="ECO:0007669"/>
    <property type="project" value="InterPro"/>
</dbReference>
<reference evidence="10 11" key="1">
    <citation type="journal article" date="2016" name="Genome Biol. Evol.">
        <title>Pangenome and Phylogenomic Analysis of the Pathogenic Actinobacterium Rhodococcus equi.</title>
        <authorList>
            <person name="Anastasi E."/>
            <person name="MacArthur I."/>
            <person name="Scortti M."/>
            <person name="Alvarez S."/>
            <person name="Giguere S."/>
            <person name="Vazquez-Boland J.A."/>
        </authorList>
    </citation>
    <scope>NUCLEOTIDE SEQUENCE [LARGE SCALE GENOMIC DNA]</scope>
    <source>
        <strain evidence="10 11">PAM1271</strain>
    </source>
</reference>
<feature type="compositionally biased region" description="Polar residues" evidence="4">
    <location>
        <begin position="229"/>
        <end position="242"/>
    </location>
</feature>
<dbReference type="PANTHER" id="PTHR46796">
    <property type="entry name" value="HTH-TYPE TRANSCRIPTIONAL ACTIVATOR RHAS-RELATED"/>
    <property type="match status" value="1"/>
</dbReference>
<dbReference type="GO" id="GO:0043565">
    <property type="term" value="F:sequence-specific DNA binding"/>
    <property type="evidence" value="ECO:0007669"/>
    <property type="project" value="InterPro"/>
</dbReference>
<dbReference type="Proteomes" id="UP000608063">
    <property type="component" value="Unassembled WGS sequence"/>
</dbReference>
<protein>
    <submittedName>
        <fullName evidence="10">AraC family transcriptional regulator</fullName>
    </submittedName>
    <submittedName>
        <fullName evidence="8">Helix-turn-helix domain-containing protein</fullName>
    </submittedName>
</protein>
<evidence type="ECO:0000313" key="11">
    <source>
        <dbReference type="Proteomes" id="UP000193518"/>
    </source>
</evidence>
<dbReference type="EMBL" id="WUXD01000063">
    <property type="protein sequence ID" value="MBM4629358.1"/>
    <property type="molecule type" value="Genomic_DNA"/>
</dbReference>
<comment type="caution">
    <text evidence="8">The sequence shown here is derived from an EMBL/GenBank/DDBJ whole genome shotgun (WGS) entry which is preliminary data.</text>
</comment>
<accession>A0A9Q2UTH8</accession>
<dbReference type="Gene3D" id="1.10.10.60">
    <property type="entry name" value="Homeodomain-like"/>
    <property type="match status" value="1"/>
</dbReference>
<evidence type="ECO:0000313" key="9">
    <source>
        <dbReference type="EMBL" id="NKW42000.1"/>
    </source>
</evidence>
<evidence type="ECO:0000313" key="6">
    <source>
        <dbReference type="EMBL" id="MBM4566540.1"/>
    </source>
</evidence>